<dbReference type="Pfam" id="PF00043">
    <property type="entry name" value="GST_C"/>
    <property type="match status" value="1"/>
</dbReference>
<dbReference type="Gene3D" id="1.20.1050.10">
    <property type="match status" value="1"/>
</dbReference>
<dbReference type="Proteomes" id="UP001431221">
    <property type="component" value="Unassembled WGS sequence"/>
</dbReference>
<sequence length="112" mass="12715">MNGLLLPIFFKGADKVTPELQDAADTVVYELQWLENRLVDDEFMAGNTPSAADAVSYPEVRLLARAIEKHTYIMEELGFVDLHKKFPKGHSWAQRIEALDGFDKSLPVHWSN</sequence>
<reference evidence="2" key="1">
    <citation type="submission" date="2022-04" db="EMBL/GenBank/DDBJ databases">
        <title>Roseibium sp. CAU 1639 isolated from mud.</title>
        <authorList>
            <person name="Kim W."/>
        </authorList>
    </citation>
    <scope>NUCLEOTIDE SEQUENCE</scope>
    <source>
        <strain evidence="2">CAU 1639</strain>
    </source>
</reference>
<evidence type="ECO:0000259" key="1">
    <source>
        <dbReference type="PROSITE" id="PS50405"/>
    </source>
</evidence>
<dbReference type="EMBL" id="JALNMJ010000030">
    <property type="protein sequence ID" value="MCK7615729.1"/>
    <property type="molecule type" value="Genomic_DNA"/>
</dbReference>
<gene>
    <name evidence="2" type="ORF">M0H32_26510</name>
</gene>
<dbReference type="InterPro" id="IPR004046">
    <property type="entry name" value="GST_C"/>
</dbReference>
<dbReference type="InterPro" id="IPR036282">
    <property type="entry name" value="Glutathione-S-Trfase_C_sf"/>
</dbReference>
<comment type="caution">
    <text evidence="2">The sequence shown here is derived from an EMBL/GenBank/DDBJ whole genome shotgun (WGS) entry which is preliminary data.</text>
</comment>
<evidence type="ECO:0000313" key="2">
    <source>
        <dbReference type="EMBL" id="MCK7615729.1"/>
    </source>
</evidence>
<name>A0ABT0H208_9HYPH</name>
<proteinExistence type="predicted"/>
<dbReference type="RefSeq" id="WP_248159518.1">
    <property type="nucleotide sequence ID" value="NZ_JALNMJ010000030.1"/>
</dbReference>
<feature type="domain" description="GST C-terminal" evidence="1">
    <location>
        <begin position="1"/>
        <end position="112"/>
    </location>
</feature>
<evidence type="ECO:0000313" key="3">
    <source>
        <dbReference type="Proteomes" id="UP001431221"/>
    </source>
</evidence>
<organism evidence="2 3">
    <name type="scientific">Roseibium sediminicola</name>
    <dbReference type="NCBI Taxonomy" id="2933272"/>
    <lineage>
        <taxon>Bacteria</taxon>
        <taxon>Pseudomonadati</taxon>
        <taxon>Pseudomonadota</taxon>
        <taxon>Alphaproteobacteria</taxon>
        <taxon>Hyphomicrobiales</taxon>
        <taxon>Stappiaceae</taxon>
        <taxon>Roseibium</taxon>
    </lineage>
</organism>
<dbReference type="SUPFAM" id="SSF47616">
    <property type="entry name" value="GST C-terminal domain-like"/>
    <property type="match status" value="1"/>
</dbReference>
<dbReference type="PROSITE" id="PS50405">
    <property type="entry name" value="GST_CTER"/>
    <property type="match status" value="1"/>
</dbReference>
<accession>A0ABT0H208</accession>
<dbReference type="InterPro" id="IPR010987">
    <property type="entry name" value="Glutathione-S-Trfase_C-like"/>
</dbReference>
<keyword evidence="3" id="KW-1185">Reference proteome</keyword>
<protein>
    <submittedName>
        <fullName evidence="2">Glutathione binding-like protein</fullName>
    </submittedName>
</protein>